<dbReference type="HOGENOM" id="CLU_118435_0_0_11"/>
<evidence type="ECO:0000256" key="2">
    <source>
        <dbReference type="SAM" id="Phobius"/>
    </source>
</evidence>
<proteinExistence type="predicted"/>
<dbReference type="EMBL" id="CP006272">
    <property type="protein sequence ID" value="AGZ45994.1"/>
    <property type="molecule type" value="Genomic_DNA"/>
</dbReference>
<organism evidence="3 4">
    <name type="scientific">Actinoplanes friuliensis DSM 7358</name>
    <dbReference type="NCBI Taxonomy" id="1246995"/>
    <lineage>
        <taxon>Bacteria</taxon>
        <taxon>Bacillati</taxon>
        <taxon>Actinomycetota</taxon>
        <taxon>Actinomycetes</taxon>
        <taxon>Micromonosporales</taxon>
        <taxon>Micromonosporaceae</taxon>
        <taxon>Actinoplanes</taxon>
    </lineage>
</organism>
<evidence type="ECO:0000256" key="1">
    <source>
        <dbReference type="SAM" id="MobiDB-lite"/>
    </source>
</evidence>
<accession>U5WA24</accession>
<keyword evidence="2" id="KW-0472">Membrane</keyword>
<keyword evidence="4" id="KW-1185">Reference proteome</keyword>
<feature type="transmembrane region" description="Helical" evidence="2">
    <location>
        <begin position="58"/>
        <end position="78"/>
    </location>
</feature>
<feature type="region of interest" description="Disordered" evidence="1">
    <location>
        <begin position="1"/>
        <end position="38"/>
    </location>
</feature>
<dbReference type="eggNOG" id="ENOG503390F">
    <property type="taxonomic scope" value="Bacteria"/>
</dbReference>
<dbReference type="PATRIC" id="fig|1246995.3.peg.7831"/>
<evidence type="ECO:0000313" key="3">
    <source>
        <dbReference type="EMBL" id="AGZ45994.1"/>
    </source>
</evidence>
<keyword evidence="2" id="KW-1133">Transmembrane helix</keyword>
<gene>
    <name evidence="3" type="ORF">AFR_38700</name>
</gene>
<name>U5WA24_9ACTN</name>
<dbReference type="KEGG" id="afs:AFR_38700"/>
<protein>
    <submittedName>
        <fullName evidence="3">Uncharacterized protein</fullName>
    </submittedName>
</protein>
<reference evidence="3 4" key="1">
    <citation type="journal article" date="2014" name="J. Biotechnol.">
        <title>Complete genome sequence of the actinobacterium Actinoplanes friuliensis HAG 010964, producer of the lipopeptide antibiotic friulimycin.</title>
        <authorList>
            <person name="Ruckert C."/>
            <person name="Szczepanowski R."/>
            <person name="Albersmeier A."/>
            <person name="Goesmann A."/>
            <person name="Fischer N."/>
            <person name="Steinkamper A."/>
            <person name="Puhler A."/>
            <person name="Biener R."/>
            <person name="Schwartz D."/>
            <person name="Kalinowski J."/>
        </authorList>
    </citation>
    <scope>NUCLEOTIDE SEQUENCE [LARGE SCALE GENOMIC DNA]</scope>
    <source>
        <strain evidence="3 4">DSM 7358</strain>
    </source>
</reference>
<sequence length="211" mass="22232">MFRRDGEGGFGEGEASEGTHAFPGRTIEVDLEDEPTTDLRSRSKRGWLRRIDGRTRSILTGAAVAAIIVNAGAVWAYWQITGSETGRDTAGTVVELNLRARSDLNKPLVPGGAGNLTVTVTNDNDFPIRITSVAPGEGNIIADDEHREAGCTTTGVVVAQRSVKVEWDVPRNTIGAFTVPDGLAMGKGSDKACKGATFTVPVLVSGLAGRP</sequence>
<dbReference type="Proteomes" id="UP000017746">
    <property type="component" value="Chromosome"/>
</dbReference>
<evidence type="ECO:0000313" key="4">
    <source>
        <dbReference type="Proteomes" id="UP000017746"/>
    </source>
</evidence>
<dbReference type="AlphaFoldDB" id="U5WA24"/>
<keyword evidence="2" id="KW-0812">Transmembrane</keyword>